<accession>A0A8W8K496</accession>
<keyword evidence="3" id="KW-1185">Reference proteome</keyword>
<sequence>MSDIKALFLMKKQKTSHRKFQIPEYDTFQEEVLQTTKNTSDAIQQVNNYVALIKEEMHQLRMTVEVFNADLAKQMRTLISNLKANTDSEPDPPSQRGGTKNEKGQLSVPVNLLTGTTAPDKGTTQSNRIGDRPTINTNSNKKIDEKDQNSDNLKKIAALQKISNEQNELRKMMMMAANMANELENEGKISLEGLLELRKGVNKYAENLESADVEYARKKEEKRREEEKKKQEEEEKRKKEKEEEEARRAEEEERRKKAREEKRKKDDEARRKLELEVKKEEEERRQKELEEKRKREEGEIKKRKEEEENKRRRDWRNWAPMIYYRQDGTTAINGGIICIALAMEGEITQDDLTCYTSDGNKEREKCLEQDKREIPISSLVTVKPSTKSAIRLQEPIRIFIPHQANRGCRELIVRASIDGGTWKTMDYESDIPPRVDLEDIPMVQIAINNFKSVGIIVASRPKMHVFSLGRDGGTVETDSPNKTILTAPNGCFSEKTNGSIQITDKKHSTEMAKDVDDLRNAQVALTPHTITLDKKSKSNLTLEVYPELKRRVTRSQSALKACENIMIKKMDAEKVADILYGKGTLVNSSTIQEIKRKKLPEDKAMALLEKLKFCDKDQFQDLLGSDFVDASEDKVALLSCKNGEGWTIVDFDKVKDVPGACRLQLFTGGKSYSVVGLIVPKSTKDSELSRMAELFYTSSEQFRMRLIVKQHSENKYRLAIRCVNPEMFSTTMAELRNMSYTKGPSESFEFNVKEGEAIWLQLLGNRKFVSQQSPEVHFKVYLSSIYTMDVRISEPKGKESTSKLRNDLQYNVGLIEQRPPRHGVFKLQL</sequence>
<dbReference type="Proteomes" id="UP000005408">
    <property type="component" value="Unassembled WGS sequence"/>
</dbReference>
<feature type="region of interest" description="Disordered" evidence="1">
    <location>
        <begin position="81"/>
        <end position="149"/>
    </location>
</feature>
<organism evidence="2 3">
    <name type="scientific">Magallana gigas</name>
    <name type="common">Pacific oyster</name>
    <name type="synonym">Crassostrea gigas</name>
    <dbReference type="NCBI Taxonomy" id="29159"/>
    <lineage>
        <taxon>Eukaryota</taxon>
        <taxon>Metazoa</taxon>
        <taxon>Spiralia</taxon>
        <taxon>Lophotrochozoa</taxon>
        <taxon>Mollusca</taxon>
        <taxon>Bivalvia</taxon>
        <taxon>Autobranchia</taxon>
        <taxon>Pteriomorphia</taxon>
        <taxon>Ostreida</taxon>
        <taxon>Ostreoidea</taxon>
        <taxon>Ostreidae</taxon>
        <taxon>Magallana</taxon>
    </lineage>
</organism>
<dbReference type="AlphaFoldDB" id="A0A8W8K496"/>
<evidence type="ECO:0000313" key="2">
    <source>
        <dbReference type="EnsemblMetazoa" id="G22046.1:cds"/>
    </source>
</evidence>
<evidence type="ECO:0000313" key="3">
    <source>
        <dbReference type="Proteomes" id="UP000005408"/>
    </source>
</evidence>
<reference evidence="2" key="1">
    <citation type="submission" date="2022-08" db="UniProtKB">
        <authorList>
            <consortium name="EnsemblMetazoa"/>
        </authorList>
    </citation>
    <scope>IDENTIFICATION</scope>
    <source>
        <strain evidence="2">05x7-T-G4-1.051#20</strain>
    </source>
</reference>
<feature type="region of interest" description="Disordered" evidence="1">
    <location>
        <begin position="216"/>
        <end position="270"/>
    </location>
</feature>
<dbReference type="EnsemblMetazoa" id="G22046.1">
    <property type="protein sequence ID" value="G22046.1:cds"/>
    <property type="gene ID" value="G22046"/>
</dbReference>
<evidence type="ECO:0000256" key="1">
    <source>
        <dbReference type="SAM" id="MobiDB-lite"/>
    </source>
</evidence>
<feature type="compositionally biased region" description="Polar residues" evidence="1">
    <location>
        <begin position="113"/>
        <end position="140"/>
    </location>
</feature>
<name>A0A8W8K496_MAGGI</name>
<proteinExistence type="predicted"/>
<protein>
    <submittedName>
        <fullName evidence="2">Uncharacterized protein</fullName>
    </submittedName>
</protein>